<sequence>MLFKSGKPLTEIILEYDLSPFTIDKRVNQHEN</sequence>
<name>A0ABS2SXU9_9BACI</name>
<organism evidence="1 2">
    <name type="scientific">Shouchella xiaoxiensis</name>
    <dbReference type="NCBI Taxonomy" id="766895"/>
    <lineage>
        <taxon>Bacteria</taxon>
        <taxon>Bacillati</taxon>
        <taxon>Bacillota</taxon>
        <taxon>Bacilli</taxon>
        <taxon>Bacillales</taxon>
        <taxon>Bacillaceae</taxon>
        <taxon>Shouchella</taxon>
    </lineage>
</organism>
<proteinExistence type="predicted"/>
<evidence type="ECO:0000313" key="2">
    <source>
        <dbReference type="Proteomes" id="UP001179280"/>
    </source>
</evidence>
<dbReference type="Proteomes" id="UP001179280">
    <property type="component" value="Unassembled WGS sequence"/>
</dbReference>
<comment type="caution">
    <text evidence="1">The sequence shown here is derived from an EMBL/GenBank/DDBJ whole genome shotgun (WGS) entry which is preliminary data.</text>
</comment>
<gene>
    <name evidence="1" type="ORF">JOC54_002875</name>
</gene>
<reference evidence="1" key="1">
    <citation type="submission" date="2021-01" db="EMBL/GenBank/DDBJ databases">
        <title>Genomic Encyclopedia of Type Strains, Phase IV (KMG-IV): sequencing the most valuable type-strain genomes for metagenomic binning, comparative biology and taxonomic classification.</title>
        <authorList>
            <person name="Goeker M."/>
        </authorList>
    </citation>
    <scope>NUCLEOTIDE SEQUENCE</scope>
    <source>
        <strain evidence="1">DSM 21943</strain>
    </source>
</reference>
<accession>A0ABS2SXU9</accession>
<evidence type="ECO:0008006" key="3">
    <source>
        <dbReference type="Google" id="ProtNLM"/>
    </source>
</evidence>
<protein>
    <recommendedName>
        <fullName evidence="3">Transposase</fullName>
    </recommendedName>
</protein>
<evidence type="ECO:0000313" key="1">
    <source>
        <dbReference type="EMBL" id="MBM7839595.1"/>
    </source>
</evidence>
<dbReference type="EMBL" id="JAFBCV010000009">
    <property type="protein sequence ID" value="MBM7839595.1"/>
    <property type="molecule type" value="Genomic_DNA"/>
</dbReference>
<keyword evidence="2" id="KW-1185">Reference proteome</keyword>